<organism evidence="1 2">
    <name type="scientific">Pyrobaculum oguniense (strain DSM 13380 / JCM 10595 / TE7)</name>
    <dbReference type="NCBI Taxonomy" id="698757"/>
    <lineage>
        <taxon>Archaea</taxon>
        <taxon>Thermoproteota</taxon>
        <taxon>Thermoprotei</taxon>
        <taxon>Thermoproteales</taxon>
        <taxon>Thermoproteaceae</taxon>
        <taxon>Pyrobaculum</taxon>
    </lineage>
</organism>
<dbReference type="EMBL" id="CP003316">
    <property type="protein sequence ID" value="AFA38816.1"/>
    <property type="molecule type" value="Genomic_DNA"/>
</dbReference>
<dbReference type="KEGG" id="pog:Pogu_0789"/>
<evidence type="ECO:0000313" key="2">
    <source>
        <dbReference type="Proteomes" id="UP000009062"/>
    </source>
</evidence>
<name>H6Q886_PYROT</name>
<dbReference type="AlphaFoldDB" id="H6Q886"/>
<sequence length="191" mass="20512">MQGKAVVVFVSLAVILGVAFATWTEEATIQVNADTGYIDADFINVRLTLPTTYVFSPPSDYVVVNYMTVGVTVVNSGAGNDGPPELVIDVANMYPGAYVTLRALLRNDGTIPVRVYGCDFTSLGGGFYMDVDYDFDIRVDVDADVGGSYPPFVLNPGGTADVVIYLHAKDDAREEVSGTATFTCIYEQYVG</sequence>
<dbReference type="STRING" id="698757.Pogu_0789"/>
<proteinExistence type="predicted"/>
<evidence type="ECO:0000313" key="1">
    <source>
        <dbReference type="EMBL" id="AFA38816.1"/>
    </source>
</evidence>
<dbReference type="Proteomes" id="UP000009062">
    <property type="component" value="Chromosome"/>
</dbReference>
<dbReference type="HOGENOM" id="CLU_1418741_0_0_2"/>
<reference evidence="1 2" key="1">
    <citation type="journal article" date="2012" name="Stand. Genomic Sci.">
        <title>Complete genome sequence of Pyrobaculum oguniense.</title>
        <authorList>
            <person name="Bernick D.L."/>
            <person name="Karplus K."/>
            <person name="Lui L.M."/>
            <person name="Coker J.K."/>
            <person name="Murphy J.N."/>
            <person name="Chan P.P."/>
            <person name="Cozen A.E."/>
            <person name="Lowe T.M."/>
        </authorList>
    </citation>
    <scope>NUCLEOTIDE SEQUENCE [LARGE SCALE GENOMIC DNA]</scope>
    <source>
        <strain evidence="1 2">TE7</strain>
    </source>
</reference>
<accession>H6Q886</accession>
<dbReference type="eggNOG" id="arCOG08858">
    <property type="taxonomic scope" value="Archaea"/>
</dbReference>
<gene>
    <name evidence="1" type="ordered locus">Pogu_0789</name>
</gene>
<keyword evidence="2" id="KW-1185">Reference proteome</keyword>
<protein>
    <submittedName>
        <fullName evidence="1">Uncharacterized protein</fullName>
    </submittedName>
</protein>